<evidence type="ECO:0000256" key="1">
    <source>
        <dbReference type="ARBA" id="ARBA00022723"/>
    </source>
</evidence>
<dbReference type="GO" id="GO:0005634">
    <property type="term" value="C:nucleus"/>
    <property type="evidence" value="ECO:0007669"/>
    <property type="project" value="TreeGrafter"/>
</dbReference>
<evidence type="ECO:0000313" key="4">
    <source>
        <dbReference type="Proteomes" id="UP000887569"/>
    </source>
</evidence>
<dbReference type="InterPro" id="IPR046349">
    <property type="entry name" value="C1-like_sf"/>
</dbReference>
<dbReference type="InterPro" id="IPR036388">
    <property type="entry name" value="WH-like_DNA-bd_sf"/>
</dbReference>
<keyword evidence="2" id="KW-0862">Zinc</keyword>
<dbReference type="PANTHER" id="PTHR20973">
    <property type="entry name" value="NON-SMC ELEMENT 1-RELATED"/>
    <property type="match status" value="1"/>
</dbReference>
<dbReference type="AlphaFoldDB" id="A0A915C699"/>
<organism evidence="4 5">
    <name type="scientific">Parascaris univalens</name>
    <name type="common">Nematode worm</name>
    <dbReference type="NCBI Taxonomy" id="6257"/>
    <lineage>
        <taxon>Eukaryota</taxon>
        <taxon>Metazoa</taxon>
        <taxon>Ecdysozoa</taxon>
        <taxon>Nematoda</taxon>
        <taxon>Chromadorea</taxon>
        <taxon>Rhabditida</taxon>
        <taxon>Spirurina</taxon>
        <taxon>Ascaridomorpha</taxon>
        <taxon>Ascaridoidea</taxon>
        <taxon>Ascarididae</taxon>
        <taxon>Parascaris</taxon>
    </lineage>
</organism>
<dbReference type="WBParaSite" id="PgR094_g035_t02">
    <property type="protein sequence ID" value="PgR094_g035_t02"/>
    <property type="gene ID" value="PgR094_g035"/>
</dbReference>
<dbReference type="InterPro" id="IPR011513">
    <property type="entry name" value="Nse1"/>
</dbReference>
<dbReference type="GO" id="GO:0004842">
    <property type="term" value="F:ubiquitin-protein transferase activity"/>
    <property type="evidence" value="ECO:0007669"/>
    <property type="project" value="TreeGrafter"/>
</dbReference>
<dbReference type="GO" id="GO:0046872">
    <property type="term" value="F:metal ion binding"/>
    <property type="evidence" value="ECO:0007669"/>
    <property type="project" value="UniProtKB-KW"/>
</dbReference>
<evidence type="ECO:0000259" key="3">
    <source>
        <dbReference type="PROSITE" id="PS50081"/>
    </source>
</evidence>
<dbReference type="Gene3D" id="1.10.10.10">
    <property type="entry name" value="Winged helix-like DNA-binding domain superfamily/Winged helix DNA-binding domain"/>
    <property type="match status" value="1"/>
</dbReference>
<accession>A0A915C699</accession>
<evidence type="ECO:0000256" key="2">
    <source>
        <dbReference type="ARBA" id="ARBA00022833"/>
    </source>
</evidence>
<name>A0A915C699_PARUN</name>
<evidence type="ECO:0000313" key="6">
    <source>
        <dbReference type="WBParaSite" id="PgR094_g035_t02"/>
    </source>
</evidence>
<dbReference type="PROSITE" id="PS50081">
    <property type="entry name" value="ZF_DAG_PE_2"/>
    <property type="match status" value="1"/>
</dbReference>
<dbReference type="Gene3D" id="3.30.60.20">
    <property type="match status" value="1"/>
</dbReference>
<keyword evidence="1" id="KW-0479">Metal-binding</keyword>
<sequence>VQIASTWKMPNFGSYLLKQRSLQISAMPVSSPTVVELKTILNKYDEIHRRLVQYTMKEGYTTTEEFLEKFILLIERYGCFDEHQMQNLRKITKKEKRDILANLMRVLNGQLDHLGLRIVEVFDEHQGGVAYVTLITTCTFNDMYEKMSGLSNAEVALFNVWLGMMCTSVDGQILLIDALDAAVKLPRKISQKRAQKLIDRLIAEHWLTMAQDNEALHLSVHAMAQMQADLMSRFSLKMCVHCKNAVVIIGHALHCDACNAYIHRHCAQRLRDNMRSGILKCPGREGRCETILDE</sequence>
<dbReference type="GO" id="GO:0000724">
    <property type="term" value="P:double-strand break repair via homologous recombination"/>
    <property type="evidence" value="ECO:0007669"/>
    <property type="project" value="TreeGrafter"/>
</dbReference>
<dbReference type="GO" id="GO:0030915">
    <property type="term" value="C:Smc5-Smc6 complex"/>
    <property type="evidence" value="ECO:0007669"/>
    <property type="project" value="InterPro"/>
</dbReference>
<protein>
    <submittedName>
        <fullName evidence="5 6">Phorbol-ester/DAG-type domain-containing protein</fullName>
    </submittedName>
</protein>
<reference evidence="5 6" key="1">
    <citation type="submission" date="2022-11" db="UniProtKB">
        <authorList>
            <consortium name="WormBaseParasite"/>
        </authorList>
    </citation>
    <scope>IDENTIFICATION</scope>
</reference>
<keyword evidence="4" id="KW-1185">Reference proteome</keyword>
<dbReference type="PANTHER" id="PTHR20973:SF0">
    <property type="entry name" value="NON-STRUCTURAL MAINTENANCE OF CHROMOSOMES ELEMENT 1 HOMOLOG"/>
    <property type="match status" value="1"/>
</dbReference>
<dbReference type="SUPFAM" id="SSF57889">
    <property type="entry name" value="Cysteine-rich domain"/>
    <property type="match status" value="1"/>
</dbReference>
<dbReference type="Proteomes" id="UP000887569">
    <property type="component" value="Unplaced"/>
</dbReference>
<dbReference type="InterPro" id="IPR002219">
    <property type="entry name" value="PKC_DAG/PE"/>
</dbReference>
<proteinExistence type="predicted"/>
<dbReference type="WBParaSite" id="PgR094_g035_t01">
    <property type="protein sequence ID" value="PgR094_g035_t01"/>
    <property type="gene ID" value="PgR094_g035"/>
</dbReference>
<dbReference type="CDD" id="cd15489">
    <property type="entry name" value="PHD_SF"/>
    <property type="match status" value="1"/>
</dbReference>
<feature type="domain" description="Phorbol-ester/DAG-type" evidence="3">
    <location>
        <begin position="220"/>
        <end position="281"/>
    </location>
</feature>
<evidence type="ECO:0000313" key="5">
    <source>
        <dbReference type="WBParaSite" id="PgR094_g035_t01"/>
    </source>
</evidence>